<dbReference type="CDD" id="cd08023">
    <property type="entry name" value="GH16_laminarinase_like"/>
    <property type="match status" value="1"/>
</dbReference>
<keyword evidence="2" id="KW-0378">Hydrolase</keyword>
<dbReference type="Gene3D" id="2.60.120.200">
    <property type="match status" value="1"/>
</dbReference>
<proteinExistence type="inferred from homology"/>
<reference evidence="5 6" key="1">
    <citation type="submission" date="2017-05" db="EMBL/GenBank/DDBJ databases">
        <authorList>
            <person name="Varghese N."/>
            <person name="Submissions S."/>
        </authorList>
    </citation>
    <scope>NUCLEOTIDE SEQUENCE [LARGE SCALE GENOMIC DNA]</scope>
    <source>
        <strain evidence="5 6">DSM 27040</strain>
    </source>
</reference>
<dbReference type="GO" id="GO:0005975">
    <property type="term" value="P:carbohydrate metabolic process"/>
    <property type="evidence" value="ECO:0007669"/>
    <property type="project" value="InterPro"/>
</dbReference>
<evidence type="ECO:0000256" key="2">
    <source>
        <dbReference type="ARBA" id="ARBA00022801"/>
    </source>
</evidence>
<name>A0A521DWA0_SACCC</name>
<evidence type="ECO:0000256" key="1">
    <source>
        <dbReference type="ARBA" id="ARBA00006865"/>
    </source>
</evidence>
<evidence type="ECO:0000313" key="5">
    <source>
        <dbReference type="EMBL" id="SMO75150.1"/>
    </source>
</evidence>
<evidence type="ECO:0000313" key="6">
    <source>
        <dbReference type="Proteomes" id="UP000319040"/>
    </source>
</evidence>
<comment type="similarity">
    <text evidence="1">Belongs to the glycosyl hydrolase 16 family.</text>
</comment>
<keyword evidence="6" id="KW-1185">Reference proteome</keyword>
<dbReference type="Proteomes" id="UP000319040">
    <property type="component" value="Unassembled WGS sequence"/>
</dbReference>
<dbReference type="SUPFAM" id="SSF49899">
    <property type="entry name" value="Concanavalin A-like lectins/glucanases"/>
    <property type="match status" value="1"/>
</dbReference>
<evidence type="ECO:0000259" key="4">
    <source>
        <dbReference type="PROSITE" id="PS51762"/>
    </source>
</evidence>
<dbReference type="OrthoDB" id="9809583at2"/>
<organism evidence="5 6">
    <name type="scientific">Saccharicrinis carchari</name>
    <dbReference type="NCBI Taxonomy" id="1168039"/>
    <lineage>
        <taxon>Bacteria</taxon>
        <taxon>Pseudomonadati</taxon>
        <taxon>Bacteroidota</taxon>
        <taxon>Bacteroidia</taxon>
        <taxon>Marinilabiliales</taxon>
        <taxon>Marinilabiliaceae</taxon>
        <taxon>Saccharicrinis</taxon>
    </lineage>
</organism>
<dbReference type="GO" id="GO:0004553">
    <property type="term" value="F:hydrolase activity, hydrolyzing O-glycosyl compounds"/>
    <property type="evidence" value="ECO:0007669"/>
    <property type="project" value="InterPro"/>
</dbReference>
<dbReference type="InterPro" id="IPR008979">
    <property type="entry name" value="Galactose-bd-like_sf"/>
</dbReference>
<dbReference type="InterPro" id="IPR050546">
    <property type="entry name" value="Glycosyl_Hydrlase_16"/>
</dbReference>
<dbReference type="AlphaFoldDB" id="A0A521DWA0"/>
<dbReference type="EMBL" id="FXTB01000006">
    <property type="protein sequence ID" value="SMO75150.1"/>
    <property type="molecule type" value="Genomic_DNA"/>
</dbReference>
<dbReference type="RefSeq" id="WP_142533864.1">
    <property type="nucleotide sequence ID" value="NZ_FXTB01000006.1"/>
</dbReference>
<dbReference type="SUPFAM" id="SSF49785">
    <property type="entry name" value="Galactose-binding domain-like"/>
    <property type="match status" value="1"/>
</dbReference>
<dbReference type="InterPro" id="IPR000757">
    <property type="entry name" value="Beta-glucanase-like"/>
</dbReference>
<dbReference type="PANTHER" id="PTHR10963:SF55">
    <property type="entry name" value="GLYCOSIDE HYDROLASE FAMILY 16 PROTEIN"/>
    <property type="match status" value="1"/>
</dbReference>
<feature type="signal peptide" evidence="3">
    <location>
        <begin position="1"/>
        <end position="21"/>
    </location>
</feature>
<dbReference type="PROSITE" id="PS51762">
    <property type="entry name" value="GH16_2"/>
    <property type="match status" value="1"/>
</dbReference>
<dbReference type="InterPro" id="IPR003305">
    <property type="entry name" value="CenC_carb-bd"/>
</dbReference>
<protein>
    <submittedName>
        <fullName evidence="5">Por secretion system C-terminal sorting domain-containing protein</fullName>
    </submittedName>
</protein>
<gene>
    <name evidence="5" type="ORF">SAMN06265379_106159</name>
</gene>
<accession>A0A521DWA0</accession>
<dbReference type="Pfam" id="PF18962">
    <property type="entry name" value="Por_Secre_tail"/>
    <property type="match status" value="1"/>
</dbReference>
<dbReference type="InterPro" id="IPR026444">
    <property type="entry name" value="Secre_tail"/>
</dbReference>
<keyword evidence="3" id="KW-0732">Signal</keyword>
<feature type="domain" description="GH16" evidence="4">
    <location>
        <begin position="17"/>
        <end position="276"/>
    </location>
</feature>
<evidence type="ECO:0000256" key="3">
    <source>
        <dbReference type="SAM" id="SignalP"/>
    </source>
</evidence>
<dbReference type="PANTHER" id="PTHR10963">
    <property type="entry name" value="GLYCOSYL HYDROLASE-RELATED"/>
    <property type="match status" value="1"/>
</dbReference>
<dbReference type="Pfam" id="PF02018">
    <property type="entry name" value="CBM_4_9"/>
    <property type="match status" value="1"/>
</dbReference>
<feature type="chain" id="PRO_5022181077" evidence="3">
    <location>
        <begin position="22"/>
        <end position="505"/>
    </location>
</feature>
<sequence>MKENLQAILFLLLFSFSISSAQNYELVWEDNFDGNTLNTSNWTYDSPTGVWNWGANQELQYYSSDNVSVGPDGEGGNALIITAKRETRGGYQFTSGRIHTRGKQSFRYGKVEARIKLPVLSNGLWPAFWMLGTENVWPASGEIDILEAGHGEGISNNTQERTFNGALHWQHAGNYAGYGYQHTAPPNASLYQYNTYTMYWTPSKIEMFFNDDTQPYYAMDISGADAEEFRDWSHYFILNMAVGGSFPGITNPAGITAPLPAQMMVDYIRVYQTEGNEYPETTLPPESDWNTWFGAGGAGSVLYEQGNLATVAVSNAGSFSYSAQLFKDNIVLPDGDYELTFKAKADAARSIIVNIGKGLNVDPWFDAFMDAQSFDLTTEWQTFTHVFTKSNTYPNGKLVFEVGKTENGTAETSVYFDDIVLKPSIASSVNHNAHDKTLFVYPNPAKNRVNVKVKTGSKVSLYNISGTLITSKTAYESTTTFELNDLENGIYFIRSLGKTAKFIKE</sequence>
<dbReference type="Pfam" id="PF00722">
    <property type="entry name" value="Glyco_hydro_16"/>
    <property type="match status" value="1"/>
</dbReference>
<dbReference type="Gene3D" id="2.60.120.260">
    <property type="entry name" value="Galactose-binding domain-like"/>
    <property type="match status" value="1"/>
</dbReference>
<dbReference type="InterPro" id="IPR013320">
    <property type="entry name" value="ConA-like_dom_sf"/>
</dbReference>
<dbReference type="NCBIfam" id="TIGR04183">
    <property type="entry name" value="Por_Secre_tail"/>
    <property type="match status" value="1"/>
</dbReference>